<dbReference type="Gene3D" id="3.90.120.10">
    <property type="entry name" value="DNA Methylase, subunit A, domain 2"/>
    <property type="match status" value="1"/>
</dbReference>
<evidence type="ECO:0000256" key="3">
    <source>
        <dbReference type="ARBA" id="ARBA00022691"/>
    </source>
</evidence>
<dbReference type="PANTHER" id="PTHR10629:SF52">
    <property type="entry name" value="DNA (CYTOSINE-5)-METHYLTRANSFERASE 1"/>
    <property type="match status" value="1"/>
</dbReference>
<dbReference type="EC" id="2.1.1.37" evidence="7"/>
<dbReference type="GO" id="GO:0032259">
    <property type="term" value="P:methylation"/>
    <property type="evidence" value="ECO:0007669"/>
    <property type="project" value="UniProtKB-KW"/>
</dbReference>
<dbReference type="NCBIfam" id="TIGR00675">
    <property type="entry name" value="dcm"/>
    <property type="match status" value="1"/>
</dbReference>
<dbReference type="PANTHER" id="PTHR10629">
    <property type="entry name" value="CYTOSINE-SPECIFIC METHYLTRANSFERASE"/>
    <property type="match status" value="1"/>
</dbReference>
<dbReference type="InterPro" id="IPR041657">
    <property type="entry name" value="HTH_17"/>
</dbReference>
<evidence type="ECO:0000313" key="10">
    <source>
        <dbReference type="Proteomes" id="UP000320055"/>
    </source>
</evidence>
<dbReference type="InterPro" id="IPR050390">
    <property type="entry name" value="C5-Methyltransferase"/>
</dbReference>
<sequence>MSTHISIKDASVQLKISEQRVRTLCRQGKITAEKIGNTWIVDRESLNKYALLSGHRVVEDYPSNNLIKAQQKLIALSFFSGAMGLDLGIEKAGFNIRLACEVDKSCRQTIALNRPNTALLGDINNYEPDDILQAARLTSKDDIDLIMGGSPCQAFSTAGKRKAFHDDRGNVFLKYIDLALSLKPKYLVIENVRGLLSCPLKNKASHQREEKFSEEELKGSALNLILSKLKKYGYSYSFNLYNAANFGTPQTRERVIIICSRNEETAPFLVPTHSENGEYELPKWKTLHTCIQNIDRHDHLNFPEKRLKYYKILISGQNWRYLPEELQKEAMGKSYYLGGGKTGFLRRLAWDKPSPTLVTHPAMPATDLAHPEEDRPLSIQEYKRIQEFPDNWELAGSLIQQYKQVGNAVPVSLGLAVGKLIKNLINGVEIIEFNDFQFSRYRNTSHVDWEKQFLQQLEKYKNTDKQQELISQ</sequence>
<dbReference type="PROSITE" id="PS00094">
    <property type="entry name" value="C5_MTASE_1"/>
    <property type="match status" value="1"/>
</dbReference>
<evidence type="ECO:0000256" key="5">
    <source>
        <dbReference type="PROSITE-ProRule" id="PRU01016"/>
    </source>
</evidence>
<dbReference type="GO" id="GO:0003677">
    <property type="term" value="F:DNA binding"/>
    <property type="evidence" value="ECO:0007669"/>
    <property type="project" value="TreeGrafter"/>
</dbReference>
<dbReference type="InterPro" id="IPR001525">
    <property type="entry name" value="C5_MeTfrase"/>
</dbReference>
<dbReference type="AlphaFoldDB" id="A0A563W3M3"/>
<evidence type="ECO:0000256" key="1">
    <source>
        <dbReference type="ARBA" id="ARBA00022603"/>
    </source>
</evidence>
<keyword evidence="10" id="KW-1185">Reference proteome</keyword>
<name>A0A563W3M3_9CYAN</name>
<keyword evidence="3 5" id="KW-0949">S-adenosyl-L-methionine</keyword>
<dbReference type="GO" id="GO:0044027">
    <property type="term" value="P:negative regulation of gene expression via chromosomal CpG island methylation"/>
    <property type="evidence" value="ECO:0007669"/>
    <property type="project" value="TreeGrafter"/>
</dbReference>
<evidence type="ECO:0000313" key="9">
    <source>
        <dbReference type="EMBL" id="VEP18278.1"/>
    </source>
</evidence>
<dbReference type="Proteomes" id="UP000320055">
    <property type="component" value="Unassembled WGS sequence"/>
</dbReference>
<evidence type="ECO:0000256" key="7">
    <source>
        <dbReference type="RuleBase" id="RU000417"/>
    </source>
</evidence>
<evidence type="ECO:0000256" key="4">
    <source>
        <dbReference type="ARBA" id="ARBA00022747"/>
    </source>
</evidence>
<dbReference type="RefSeq" id="WP_144867506.1">
    <property type="nucleotide sequence ID" value="NZ_LR213831.1"/>
</dbReference>
<dbReference type="Gene3D" id="3.40.50.150">
    <property type="entry name" value="Vaccinia Virus protein VP39"/>
    <property type="match status" value="1"/>
</dbReference>
<keyword evidence="1 5" id="KW-0489">Methyltransferase</keyword>
<comment type="similarity">
    <text evidence="5 6">Belongs to the class I-like SAM-binding methyltransferase superfamily. C5-methyltransferase family.</text>
</comment>
<dbReference type="GO" id="GO:0003886">
    <property type="term" value="F:DNA (cytosine-5-)-methyltransferase activity"/>
    <property type="evidence" value="ECO:0007669"/>
    <property type="project" value="UniProtKB-EC"/>
</dbReference>
<dbReference type="Pfam" id="PF00145">
    <property type="entry name" value="DNA_methylase"/>
    <property type="match status" value="1"/>
</dbReference>
<evidence type="ECO:0000259" key="8">
    <source>
        <dbReference type="Pfam" id="PF12728"/>
    </source>
</evidence>
<protein>
    <recommendedName>
        <fullName evidence="7">Cytosine-specific methyltransferase</fullName>
        <ecNumber evidence="7">2.1.1.37</ecNumber>
    </recommendedName>
</protein>
<dbReference type="GO" id="GO:0009307">
    <property type="term" value="P:DNA restriction-modification system"/>
    <property type="evidence" value="ECO:0007669"/>
    <property type="project" value="UniProtKB-KW"/>
</dbReference>
<dbReference type="PRINTS" id="PR00105">
    <property type="entry name" value="C5METTRFRASE"/>
</dbReference>
<feature type="domain" description="Helix-turn-helix" evidence="8">
    <location>
        <begin position="6"/>
        <end position="50"/>
    </location>
</feature>
<dbReference type="PROSITE" id="PS51679">
    <property type="entry name" value="SAM_MT_C5"/>
    <property type="match status" value="1"/>
</dbReference>
<dbReference type="OrthoDB" id="9813719at2"/>
<feature type="active site" evidence="5">
    <location>
        <position position="152"/>
    </location>
</feature>
<organism evidence="9 10">
    <name type="scientific">Hyella patelloides LEGE 07179</name>
    <dbReference type="NCBI Taxonomy" id="945734"/>
    <lineage>
        <taxon>Bacteria</taxon>
        <taxon>Bacillati</taxon>
        <taxon>Cyanobacteriota</taxon>
        <taxon>Cyanophyceae</taxon>
        <taxon>Pleurocapsales</taxon>
        <taxon>Hyellaceae</taxon>
        <taxon>Hyella</taxon>
    </lineage>
</organism>
<gene>
    <name evidence="9" type="primary">sinIM</name>
    <name evidence="9" type="ORF">H1P_730019</name>
</gene>
<keyword evidence="4" id="KW-0680">Restriction system</keyword>
<dbReference type="EMBL" id="CAACVJ010000680">
    <property type="protein sequence ID" value="VEP18278.1"/>
    <property type="molecule type" value="Genomic_DNA"/>
</dbReference>
<proteinExistence type="inferred from homology"/>
<reference evidence="9 10" key="1">
    <citation type="submission" date="2019-01" db="EMBL/GenBank/DDBJ databases">
        <authorList>
            <person name="Brito A."/>
        </authorList>
    </citation>
    <scope>NUCLEOTIDE SEQUENCE [LARGE SCALE GENOMIC DNA]</scope>
    <source>
        <strain evidence="9">1</strain>
    </source>
</reference>
<dbReference type="InterPro" id="IPR031303">
    <property type="entry name" value="C5_meth_CS"/>
</dbReference>
<accession>A0A563W3M3</accession>
<dbReference type="Pfam" id="PF12728">
    <property type="entry name" value="HTH_17"/>
    <property type="match status" value="1"/>
</dbReference>
<keyword evidence="2 5" id="KW-0808">Transferase</keyword>
<evidence type="ECO:0000256" key="2">
    <source>
        <dbReference type="ARBA" id="ARBA00022679"/>
    </source>
</evidence>
<dbReference type="PROSITE" id="PS00095">
    <property type="entry name" value="C5_MTASE_2"/>
    <property type="match status" value="1"/>
</dbReference>
<dbReference type="InterPro" id="IPR018117">
    <property type="entry name" value="C5_DNA_meth_AS"/>
</dbReference>
<comment type="catalytic activity">
    <reaction evidence="7">
        <text>a 2'-deoxycytidine in DNA + S-adenosyl-L-methionine = a 5-methyl-2'-deoxycytidine in DNA + S-adenosyl-L-homocysteine + H(+)</text>
        <dbReference type="Rhea" id="RHEA:13681"/>
        <dbReference type="Rhea" id="RHEA-COMP:11369"/>
        <dbReference type="Rhea" id="RHEA-COMP:11370"/>
        <dbReference type="ChEBI" id="CHEBI:15378"/>
        <dbReference type="ChEBI" id="CHEBI:57856"/>
        <dbReference type="ChEBI" id="CHEBI:59789"/>
        <dbReference type="ChEBI" id="CHEBI:85452"/>
        <dbReference type="ChEBI" id="CHEBI:85454"/>
        <dbReference type="EC" id="2.1.1.37"/>
    </reaction>
</comment>
<dbReference type="InterPro" id="IPR029063">
    <property type="entry name" value="SAM-dependent_MTases_sf"/>
</dbReference>
<evidence type="ECO:0000256" key="6">
    <source>
        <dbReference type="RuleBase" id="RU000416"/>
    </source>
</evidence>
<dbReference type="SUPFAM" id="SSF53335">
    <property type="entry name" value="S-adenosyl-L-methionine-dependent methyltransferases"/>
    <property type="match status" value="1"/>
</dbReference>